<evidence type="ECO:0000256" key="6">
    <source>
        <dbReference type="ARBA" id="ARBA00022989"/>
    </source>
</evidence>
<dbReference type="Pfam" id="PF00654">
    <property type="entry name" value="Voltage_CLC"/>
    <property type="match status" value="1"/>
</dbReference>
<feature type="domain" description="CBS" evidence="16">
    <location>
        <begin position="591"/>
        <end position="651"/>
    </location>
</feature>
<dbReference type="Gene3D" id="1.10.3080.10">
    <property type="entry name" value="Clc chloride channel"/>
    <property type="match status" value="1"/>
</dbReference>
<name>A0A8X7C4X1_9ARAC</name>
<evidence type="ECO:0000313" key="18">
    <source>
        <dbReference type="Proteomes" id="UP000886998"/>
    </source>
</evidence>
<feature type="transmembrane region" description="Helical" evidence="14">
    <location>
        <begin position="373"/>
        <end position="397"/>
    </location>
</feature>
<keyword evidence="2 14" id="KW-0813">Transport</keyword>
<comment type="caution">
    <text evidence="14">Lacks conserved residue(s) required for the propagation of feature annotation.</text>
</comment>
<feature type="transmembrane region" description="Helical" evidence="14">
    <location>
        <begin position="248"/>
        <end position="272"/>
    </location>
</feature>
<feature type="compositionally biased region" description="Polar residues" evidence="15">
    <location>
        <begin position="922"/>
        <end position="933"/>
    </location>
</feature>
<dbReference type="InterPro" id="IPR046342">
    <property type="entry name" value="CBS_dom_sf"/>
</dbReference>
<evidence type="ECO:0000256" key="3">
    <source>
        <dbReference type="ARBA" id="ARBA00022692"/>
    </source>
</evidence>
<evidence type="ECO:0000256" key="10">
    <source>
        <dbReference type="ARBA" id="ARBA00023173"/>
    </source>
</evidence>
<dbReference type="AlphaFoldDB" id="A0A8X7C4X1"/>
<feature type="transmembrane region" description="Helical" evidence="14">
    <location>
        <begin position="284"/>
        <end position="305"/>
    </location>
</feature>
<feature type="transmembrane region" description="Helical" evidence="14">
    <location>
        <begin position="120"/>
        <end position="143"/>
    </location>
</feature>
<evidence type="ECO:0000256" key="1">
    <source>
        <dbReference type="ARBA" id="ARBA00004141"/>
    </source>
</evidence>
<proteinExistence type="inferred from homology"/>
<dbReference type="Pfam" id="PF00571">
    <property type="entry name" value="CBS"/>
    <property type="match status" value="1"/>
</dbReference>
<feature type="transmembrane region" description="Helical" evidence="14">
    <location>
        <begin position="163"/>
        <end position="189"/>
    </location>
</feature>
<keyword evidence="3 14" id="KW-0812">Transmembrane</keyword>
<dbReference type="FunFam" id="3.10.580.10:FF:000032">
    <property type="entry name" value="Chloride channel protein"/>
    <property type="match status" value="1"/>
</dbReference>
<dbReference type="Gene3D" id="3.10.580.10">
    <property type="entry name" value="CBS-domain"/>
    <property type="match status" value="2"/>
</dbReference>
<dbReference type="InterPro" id="IPR050970">
    <property type="entry name" value="Cl_channel_volt-gated"/>
</dbReference>
<dbReference type="GO" id="GO:0034707">
    <property type="term" value="C:chloride channel complex"/>
    <property type="evidence" value="ECO:0007669"/>
    <property type="project" value="UniProtKB-KW"/>
</dbReference>
<dbReference type="PRINTS" id="PR00762">
    <property type="entry name" value="CLCHANNEL"/>
</dbReference>
<feature type="region of interest" description="Disordered" evidence="15">
    <location>
        <begin position="751"/>
        <end position="773"/>
    </location>
</feature>
<dbReference type="InterPro" id="IPR000644">
    <property type="entry name" value="CBS_dom"/>
</dbReference>
<evidence type="ECO:0000259" key="16">
    <source>
        <dbReference type="PROSITE" id="PS51371"/>
    </source>
</evidence>
<evidence type="ECO:0000256" key="2">
    <source>
        <dbReference type="ARBA" id="ARBA00022448"/>
    </source>
</evidence>
<feature type="region of interest" description="Disordered" evidence="15">
    <location>
        <begin position="688"/>
        <end position="720"/>
    </location>
</feature>
<dbReference type="Proteomes" id="UP000886998">
    <property type="component" value="Unassembled WGS sequence"/>
</dbReference>
<dbReference type="SUPFAM" id="SSF81340">
    <property type="entry name" value="Clc chloride channel"/>
    <property type="match status" value="1"/>
</dbReference>
<dbReference type="PANTHER" id="PTHR45720:SF10">
    <property type="entry name" value="CHLORIDE CHANNEL PROTEIN 2"/>
    <property type="match status" value="1"/>
</dbReference>
<dbReference type="InterPro" id="IPR014743">
    <property type="entry name" value="Cl-channel_core"/>
</dbReference>
<dbReference type="CDD" id="cd03683">
    <property type="entry name" value="ClC_1_like"/>
    <property type="match status" value="1"/>
</dbReference>
<keyword evidence="9 14" id="KW-0472">Membrane</keyword>
<dbReference type="GO" id="GO:0005886">
    <property type="term" value="C:plasma membrane"/>
    <property type="evidence" value="ECO:0007669"/>
    <property type="project" value="TreeGrafter"/>
</dbReference>
<dbReference type="InterPro" id="IPR001807">
    <property type="entry name" value="ClC"/>
</dbReference>
<keyword evidence="5" id="KW-0851">Voltage-gated channel</keyword>
<keyword evidence="18" id="KW-1185">Reference proteome</keyword>
<comment type="subcellular location">
    <subcellularLocation>
        <location evidence="1 14">Membrane</location>
        <topology evidence="1 14">Multi-pass membrane protein</topology>
    </subcellularLocation>
</comment>
<dbReference type="FunFam" id="1.10.3080.10:FF:000003">
    <property type="entry name" value="Chloride channel 2"/>
    <property type="match status" value="1"/>
</dbReference>
<dbReference type="GO" id="GO:0005247">
    <property type="term" value="F:voltage-gated chloride channel activity"/>
    <property type="evidence" value="ECO:0007669"/>
    <property type="project" value="TreeGrafter"/>
</dbReference>
<keyword evidence="6 14" id="KW-1133">Transmembrane helix</keyword>
<evidence type="ECO:0000256" key="11">
    <source>
        <dbReference type="ARBA" id="ARBA00023214"/>
    </source>
</evidence>
<gene>
    <name evidence="17" type="primary">ClC-a</name>
    <name evidence="17" type="ORF">TNIN_178501</name>
</gene>
<protein>
    <recommendedName>
        <fullName evidence="14">Chloride channel protein</fullName>
    </recommendedName>
</protein>
<dbReference type="OrthoDB" id="4564at2759"/>
<evidence type="ECO:0000256" key="7">
    <source>
        <dbReference type="ARBA" id="ARBA00023065"/>
    </source>
</evidence>
<feature type="transmembrane region" description="Helical" evidence="14">
    <location>
        <begin position="330"/>
        <end position="352"/>
    </location>
</feature>
<organism evidence="17 18">
    <name type="scientific">Trichonephila inaurata madagascariensis</name>
    <dbReference type="NCBI Taxonomy" id="2747483"/>
    <lineage>
        <taxon>Eukaryota</taxon>
        <taxon>Metazoa</taxon>
        <taxon>Ecdysozoa</taxon>
        <taxon>Arthropoda</taxon>
        <taxon>Chelicerata</taxon>
        <taxon>Arachnida</taxon>
        <taxon>Araneae</taxon>
        <taxon>Araneomorphae</taxon>
        <taxon>Entelegynae</taxon>
        <taxon>Araneoidea</taxon>
        <taxon>Nephilidae</taxon>
        <taxon>Trichonephila</taxon>
        <taxon>Trichonephila inaurata</taxon>
    </lineage>
</organism>
<feature type="compositionally biased region" description="Low complexity" evidence="15">
    <location>
        <begin position="895"/>
        <end position="904"/>
    </location>
</feature>
<dbReference type="PANTHER" id="PTHR45720">
    <property type="entry name" value="CHLORIDE CHANNEL PROTEIN 2"/>
    <property type="match status" value="1"/>
</dbReference>
<keyword evidence="7 14" id="KW-0406">Ion transport</keyword>
<keyword evidence="8 13" id="KW-0129">CBS domain</keyword>
<keyword evidence="4" id="KW-0677">Repeat</keyword>
<evidence type="ECO:0000256" key="15">
    <source>
        <dbReference type="SAM" id="MobiDB-lite"/>
    </source>
</evidence>
<evidence type="ECO:0000256" key="14">
    <source>
        <dbReference type="RuleBase" id="RU361221"/>
    </source>
</evidence>
<evidence type="ECO:0000256" key="8">
    <source>
        <dbReference type="ARBA" id="ARBA00023122"/>
    </source>
</evidence>
<comment type="caution">
    <text evidence="17">The sequence shown here is derived from an EMBL/GenBank/DDBJ whole genome shotgun (WGS) entry which is preliminary data.</text>
</comment>
<evidence type="ECO:0000256" key="12">
    <source>
        <dbReference type="ARBA" id="ARBA00023303"/>
    </source>
</evidence>
<feature type="region of interest" description="Disordered" evidence="15">
    <location>
        <begin position="885"/>
        <end position="933"/>
    </location>
</feature>
<keyword evidence="11 14" id="KW-0868">Chloride</keyword>
<sequence>MGGLQISQSSLALPCLECTPLQKDASGLLRLMVVLYKYGISDLKECAFSDLIMYGQYKEDLEAYAKAEARRLKTLQKLRKKEETIRKKELKTYRSASQRRLAGYLTTFWHHTFAKLGEDWVFLAVLGILTSLISFSMDYAIAICLRTRIWLYRDLARHPLLQYMAWIAFPLTLILFSSGFVHIMAPQAIGSGIPEMKTVLRGVVLKEYLTFRTLGPFVHVASIVATLLSKLVTSFKGIYENESRTSEMLAAACAVGVACSFAAPIGGVLFSIEVTSVFFAVRNYYRGFFAACCGAMVWRLLAVWFKDEETITALFKTNFSVDFPFDPQELLAFALIGAFCGFAGALFVWLHRQIVYFNRRHKKMNSFLQRNRFMYPAVITVVISSLTFPLGLGQFMAAELTNHEVMNELFSNITWSGADLEVDDKIIVSHWITPYTNIYINLAIFIIMNFITTTVCATLPVPAGVFIPVFRIGAAFGRLVGECMAAWFPEGIRMGDNIFKILPGGYAVVGAAALSGSATHTVSTSVIVFELTGQMSHILPVIIAVLIANAIAQSLQPSIYDSIIQIKKLPYLPSIISTSSQAHNVYVDDIMVREIVYIWEGATYREIKSILKSNKRLQSFPLVESSESMILLGSVQRMELMRLLERHLGRERRLEEVARRKSVDEDTYKAAQEQQRRMSRFEVIPVAGLARPSSRGSPPPSPTMTPTSPKKSILKHSPLHSPYSTITSSIAHDSRLRAAFEAIFRKALTLQDANPSEKSDNSGPPTPNIPKRVKLPKERVIDMSEEEQIQWEEDQLNVPVDFCKCHIDPAPFQLVERTSLIKVHSLFSMLGLNHAYVTAIGRLVGVVALKELRKAIENMQGGNFVRNPPPNFETTSILNNSYMAAEYPSEPPSEAPSEAPSEVETPSESEEPERNRFVFNFRNIQRTNQTSPV</sequence>
<dbReference type="EMBL" id="BMAV01011450">
    <property type="protein sequence ID" value="GFY57346.1"/>
    <property type="molecule type" value="Genomic_DNA"/>
</dbReference>
<keyword evidence="12" id="KW-0407">Ion channel</keyword>
<evidence type="ECO:0000256" key="9">
    <source>
        <dbReference type="ARBA" id="ARBA00023136"/>
    </source>
</evidence>
<evidence type="ECO:0000256" key="4">
    <source>
        <dbReference type="ARBA" id="ARBA00022737"/>
    </source>
</evidence>
<reference evidence="17" key="1">
    <citation type="submission" date="2020-08" db="EMBL/GenBank/DDBJ databases">
        <title>Multicomponent nature underlies the extraordinary mechanical properties of spider dragline silk.</title>
        <authorList>
            <person name="Kono N."/>
            <person name="Nakamura H."/>
            <person name="Mori M."/>
            <person name="Yoshida Y."/>
            <person name="Ohtoshi R."/>
            <person name="Malay A.D."/>
            <person name="Moran D.A.P."/>
            <person name="Tomita M."/>
            <person name="Numata K."/>
            <person name="Arakawa K."/>
        </authorList>
    </citation>
    <scope>NUCLEOTIDE SEQUENCE</scope>
</reference>
<dbReference type="SUPFAM" id="SSF54631">
    <property type="entry name" value="CBS-domain pair"/>
    <property type="match status" value="1"/>
</dbReference>
<dbReference type="PROSITE" id="PS51371">
    <property type="entry name" value="CBS"/>
    <property type="match status" value="1"/>
</dbReference>
<comment type="similarity">
    <text evidence="14">Belongs to the chloride channel (TC 2.A.49) family.</text>
</comment>
<evidence type="ECO:0000256" key="13">
    <source>
        <dbReference type="PROSITE-ProRule" id="PRU00703"/>
    </source>
</evidence>
<accession>A0A8X7C4X1</accession>
<evidence type="ECO:0000256" key="5">
    <source>
        <dbReference type="ARBA" id="ARBA00022882"/>
    </source>
</evidence>
<keyword evidence="10" id="KW-0869">Chloride channel</keyword>
<evidence type="ECO:0000313" key="17">
    <source>
        <dbReference type="EMBL" id="GFY57346.1"/>
    </source>
</evidence>